<keyword evidence="5" id="KW-1185">Reference proteome</keyword>
<dbReference type="AlphaFoldDB" id="A0A3G9JME6"/>
<evidence type="ECO:0000313" key="5">
    <source>
        <dbReference type="Proteomes" id="UP000268059"/>
    </source>
</evidence>
<dbReference type="SUPFAM" id="SSF49373">
    <property type="entry name" value="Invasin/intimin cell-adhesion fragments"/>
    <property type="match status" value="5"/>
</dbReference>
<evidence type="ECO:0000313" key="4">
    <source>
        <dbReference type="EMBL" id="BBH27181.1"/>
    </source>
</evidence>
<gene>
    <name evidence="4" type="ORF">SG0102_21150</name>
</gene>
<feature type="domain" description="BIG2" evidence="3">
    <location>
        <begin position="242"/>
        <end position="314"/>
    </location>
</feature>
<dbReference type="Gene3D" id="3.20.20.80">
    <property type="entry name" value="Glycosidases"/>
    <property type="match status" value="1"/>
</dbReference>
<sequence length="635" mass="67543">MRLKALWMMPALALTMTSLQLTPTYAAVKLSAKKASIVKGKTKTLTIKGTKKKVSWSSSNKKIASVTSKGKVKGLRAGKVTIKAKVSGKTYRCAVTVKNPSPYISPTSVTLNVRGSKTLKLAYNKKKVKWSSSNKKIVTINSKGKVTAKKTGKATIYAKIGKKRYSRKVTVVNPKLSASKATIYVGAKKTLKLNKAYGTVKWTSSKPSVASVTAKGVVTGQTAGSATIKATINGKAYSCKVTVPAMSLTKTSVTLTAGQKVDVNIRNCKATAVWSSADSAVASVVKGGIITGVSAGTTTVNAQVGTTILSTQVTVNAPAAPVPVTTPKTSFDTVRTTTTAGVVGQTIKVTSTLGSSGTYTSSDPTTALVSKAGLVMPLKAGTVTITNTKNNAAMTITITDPGNVEVGVDVSYHNGNVDFNKMKAAGVDFAIIRGGNTLKKLSTTNSDGIDLNLKTNIDKAEAAGMKYGVYWYMNASSNSGLMTTDQASAQATMLATYLSQYKTSQFTMPIYLDLEQTSALITGSNASEKVANLQTIVETFTNTLKAYGYNNIGIYSSTSWYKNYLQSAYYVTNFNSLWQAHYGYNSVTGSSMTNYTTIPSYTYNGVTYYPDLWQTGSDFKIDGISGYVDMNYKYN</sequence>
<dbReference type="InterPro" id="IPR008964">
    <property type="entry name" value="Invasin/intimin_cell_adhesion"/>
</dbReference>
<dbReference type="EMBL" id="AP019309">
    <property type="protein sequence ID" value="BBH27181.1"/>
    <property type="molecule type" value="Genomic_DNA"/>
</dbReference>
<evidence type="ECO:0000256" key="1">
    <source>
        <dbReference type="ARBA" id="ARBA00010646"/>
    </source>
</evidence>
<proteinExistence type="inferred from homology"/>
<keyword evidence="2" id="KW-0732">Signal</keyword>
<dbReference type="InterPro" id="IPR003343">
    <property type="entry name" value="Big_2"/>
</dbReference>
<dbReference type="Pfam" id="PF02368">
    <property type="entry name" value="Big_2"/>
    <property type="match status" value="3"/>
</dbReference>
<dbReference type="Pfam" id="PF01183">
    <property type="entry name" value="Glyco_hydro_25"/>
    <property type="match status" value="1"/>
</dbReference>
<feature type="chain" id="PRO_5018114003" description="BIG2 domain-containing protein" evidence="2">
    <location>
        <begin position="27"/>
        <end position="635"/>
    </location>
</feature>
<dbReference type="PROSITE" id="PS51904">
    <property type="entry name" value="GLYCOSYL_HYDROL_F25_2"/>
    <property type="match status" value="1"/>
</dbReference>
<dbReference type="SUPFAM" id="SSF51445">
    <property type="entry name" value="(Trans)glycosidases"/>
    <property type="match status" value="1"/>
</dbReference>
<dbReference type="GO" id="GO:0003796">
    <property type="term" value="F:lysozyme activity"/>
    <property type="evidence" value="ECO:0007669"/>
    <property type="project" value="InterPro"/>
</dbReference>
<evidence type="ECO:0000256" key="2">
    <source>
        <dbReference type="SAM" id="SignalP"/>
    </source>
</evidence>
<dbReference type="RefSeq" id="WP_125119932.1">
    <property type="nucleotide sequence ID" value="NZ_AP019309.1"/>
</dbReference>
<dbReference type="Gene3D" id="2.60.40.1080">
    <property type="match status" value="5"/>
</dbReference>
<dbReference type="InterPro" id="IPR002053">
    <property type="entry name" value="Glyco_hydro_25"/>
</dbReference>
<dbReference type="OrthoDB" id="9765879at2"/>
<feature type="signal peptide" evidence="2">
    <location>
        <begin position="1"/>
        <end position="26"/>
    </location>
</feature>
<organism evidence="4 5">
    <name type="scientific">Intestinibaculum porci</name>
    <dbReference type="NCBI Taxonomy" id="2487118"/>
    <lineage>
        <taxon>Bacteria</taxon>
        <taxon>Bacillati</taxon>
        <taxon>Bacillota</taxon>
        <taxon>Erysipelotrichia</taxon>
        <taxon>Erysipelotrichales</taxon>
        <taxon>Erysipelotrichaceae</taxon>
        <taxon>Intestinibaculum</taxon>
    </lineage>
</organism>
<feature type="domain" description="BIG2" evidence="3">
    <location>
        <begin position="24"/>
        <end position="96"/>
    </location>
</feature>
<dbReference type="PANTHER" id="PTHR34135:SF2">
    <property type="entry name" value="LYSOZYME"/>
    <property type="match status" value="1"/>
</dbReference>
<reference evidence="4 5" key="1">
    <citation type="submission" date="2018-11" db="EMBL/GenBank/DDBJ databases">
        <title>Novel Erysipelotrichaceae bacterium isolated from small intestine of a swine.</title>
        <authorList>
            <person name="Kim J.S."/>
            <person name="Choe H."/>
            <person name="Lee Y.R."/>
            <person name="Kim K.M."/>
            <person name="Park D.S."/>
        </authorList>
    </citation>
    <scope>NUCLEOTIDE SEQUENCE [LARGE SCALE GENOMIC DNA]</scope>
    <source>
        <strain evidence="4 5">SG0102</strain>
    </source>
</reference>
<dbReference type="InParanoid" id="A0A3G9JME6"/>
<dbReference type="GO" id="GO:0016998">
    <property type="term" value="P:cell wall macromolecule catabolic process"/>
    <property type="evidence" value="ECO:0007669"/>
    <property type="project" value="InterPro"/>
</dbReference>
<comment type="similarity">
    <text evidence="1">Belongs to the glycosyl hydrolase 25 family.</text>
</comment>
<feature type="domain" description="BIG2" evidence="3">
    <location>
        <begin position="327"/>
        <end position="399"/>
    </location>
</feature>
<dbReference type="KEGG" id="ebm:SG0102_21150"/>
<feature type="domain" description="BIG2" evidence="3">
    <location>
        <begin position="171"/>
        <end position="240"/>
    </location>
</feature>
<evidence type="ECO:0000259" key="3">
    <source>
        <dbReference type="SMART" id="SM00635"/>
    </source>
</evidence>
<dbReference type="GO" id="GO:0016052">
    <property type="term" value="P:carbohydrate catabolic process"/>
    <property type="evidence" value="ECO:0007669"/>
    <property type="project" value="TreeGrafter"/>
</dbReference>
<dbReference type="PANTHER" id="PTHR34135">
    <property type="entry name" value="LYSOZYME"/>
    <property type="match status" value="1"/>
</dbReference>
<dbReference type="GO" id="GO:0009253">
    <property type="term" value="P:peptidoglycan catabolic process"/>
    <property type="evidence" value="ECO:0007669"/>
    <property type="project" value="InterPro"/>
</dbReference>
<feature type="domain" description="BIG2" evidence="3">
    <location>
        <begin position="98"/>
        <end position="170"/>
    </location>
</feature>
<dbReference type="SMART" id="SM00635">
    <property type="entry name" value="BID_2"/>
    <property type="match status" value="5"/>
</dbReference>
<name>A0A3G9JME6_9FIRM</name>
<dbReference type="InterPro" id="IPR017853">
    <property type="entry name" value="GH"/>
</dbReference>
<protein>
    <recommendedName>
        <fullName evidence="3">BIG2 domain-containing protein</fullName>
    </recommendedName>
</protein>
<dbReference type="Proteomes" id="UP000268059">
    <property type="component" value="Chromosome"/>
</dbReference>
<accession>A0A3G9JME6</accession>